<dbReference type="EMBL" id="LLXL01000957">
    <property type="protein sequence ID" value="PKK67460.1"/>
    <property type="molecule type" value="Genomic_DNA"/>
</dbReference>
<organism evidence="1 2">
    <name type="scientific">Rhizophagus irregularis</name>
    <dbReference type="NCBI Taxonomy" id="588596"/>
    <lineage>
        <taxon>Eukaryota</taxon>
        <taxon>Fungi</taxon>
        <taxon>Fungi incertae sedis</taxon>
        <taxon>Mucoromycota</taxon>
        <taxon>Glomeromycotina</taxon>
        <taxon>Glomeromycetes</taxon>
        <taxon>Glomerales</taxon>
        <taxon>Glomeraceae</taxon>
        <taxon>Rhizophagus</taxon>
    </lineage>
</organism>
<dbReference type="SUPFAM" id="SSF52047">
    <property type="entry name" value="RNI-like"/>
    <property type="match status" value="1"/>
</dbReference>
<dbReference type="InterPro" id="IPR032675">
    <property type="entry name" value="LRR_dom_sf"/>
</dbReference>
<dbReference type="Gene3D" id="3.80.10.10">
    <property type="entry name" value="Ribonuclease Inhibitor"/>
    <property type="match status" value="1"/>
</dbReference>
<dbReference type="AlphaFoldDB" id="A0A2N1N0T9"/>
<protein>
    <recommendedName>
        <fullName evidence="3">F-box domain-containing protein</fullName>
    </recommendedName>
</protein>
<proteinExistence type="predicted"/>
<name>A0A2N1N0T9_9GLOM</name>
<sequence>MSNLNKDILHSIFEELQDDGNSLYNLLSVDIVWSETIIPILWRNPWKYFNDKKNETISREEKRFLLNDKKKKSLLDVIISHLSNETRDTFKLTTTYEKPLFDYIGYCKHLNLSDLEEIIDIMEYEELDVYNEIFKLFINEKTRITHLYIPRQFNYQLHLIPGVENCLLGLEYLRCSTLTKDDVLDGLAEICKSIKELNFNIYNIYNQEGREDYNYDNVTENGIVKLIQRQKKLNKVHFYYGESMYMRTTNSNSLYKSIENSLIGHAKNIQYFSANKKPFTNILSSFKNLKSLEICDDYYSSIHDQPNFPIFYFPFSLPSLPLPPLPPLPSLQILKVGDIPINELISLFKSSKGLCEIKIEYSTINIIDIEHNKRIIQAIYENCPNLKYLGIPFNNIYILELEKLLIKCQYLEGLYLNIGEENYEELFETLARCSPNSLFRFKFEFKFQTNRIKRITLMSFKLFFHHWQGKHPMLLQTIGMSLNKSEEHSYLIENYKFLGVIKKYDDIELGKNNFKDFEWIKQMPFHETSFDGNIANRARGIYL</sequence>
<accession>A0A2N1N0T9</accession>
<dbReference type="VEuPathDB" id="FungiDB:FUN_015868"/>
<evidence type="ECO:0000313" key="1">
    <source>
        <dbReference type="EMBL" id="PKK67460.1"/>
    </source>
</evidence>
<gene>
    <name evidence="1" type="ORF">RhiirC2_751727</name>
</gene>
<comment type="caution">
    <text evidence="1">The sequence shown here is derived from an EMBL/GenBank/DDBJ whole genome shotgun (WGS) entry which is preliminary data.</text>
</comment>
<reference evidence="1 2" key="1">
    <citation type="submission" date="2016-04" db="EMBL/GenBank/DDBJ databases">
        <title>Genome analyses suggest a sexual origin of heterokaryosis in a supposedly ancient asexual fungus.</title>
        <authorList>
            <person name="Ropars J."/>
            <person name="Sedzielewska K."/>
            <person name="Noel J."/>
            <person name="Charron P."/>
            <person name="Farinelli L."/>
            <person name="Marton T."/>
            <person name="Kruger M."/>
            <person name="Pelin A."/>
            <person name="Brachmann A."/>
            <person name="Corradi N."/>
        </authorList>
    </citation>
    <scope>NUCLEOTIDE SEQUENCE [LARGE SCALE GENOMIC DNA]</scope>
    <source>
        <strain evidence="1 2">C2</strain>
    </source>
</reference>
<feature type="non-terminal residue" evidence="1">
    <location>
        <position position="543"/>
    </location>
</feature>
<evidence type="ECO:0008006" key="3">
    <source>
        <dbReference type="Google" id="ProtNLM"/>
    </source>
</evidence>
<dbReference type="VEuPathDB" id="FungiDB:RhiirFUN_013884"/>
<dbReference type="Proteomes" id="UP000233469">
    <property type="component" value="Unassembled WGS sequence"/>
</dbReference>
<reference evidence="1 2" key="2">
    <citation type="submission" date="2017-10" db="EMBL/GenBank/DDBJ databases">
        <title>Extensive intraspecific genome diversity in a model arbuscular mycorrhizal fungus.</title>
        <authorList>
            <person name="Chen E.C.H."/>
            <person name="Morin E."/>
            <person name="Baudet D."/>
            <person name="Noel J."/>
            <person name="Ndikumana S."/>
            <person name="Charron P."/>
            <person name="St-Onge C."/>
            <person name="Giorgi J."/>
            <person name="Grigoriev I.V."/>
            <person name="Roux C."/>
            <person name="Martin F.M."/>
            <person name="Corradi N."/>
        </authorList>
    </citation>
    <scope>NUCLEOTIDE SEQUENCE [LARGE SCALE GENOMIC DNA]</scope>
    <source>
        <strain evidence="1 2">C2</strain>
    </source>
</reference>
<evidence type="ECO:0000313" key="2">
    <source>
        <dbReference type="Proteomes" id="UP000233469"/>
    </source>
</evidence>